<feature type="compositionally biased region" description="Low complexity" evidence="1">
    <location>
        <begin position="236"/>
        <end position="264"/>
    </location>
</feature>
<dbReference type="AlphaFoldDB" id="A0A6J4SR98"/>
<feature type="compositionally biased region" description="Basic residues" evidence="1">
    <location>
        <begin position="128"/>
        <end position="146"/>
    </location>
</feature>
<organism evidence="2">
    <name type="scientific">uncultured Solirubrobacteraceae bacterium</name>
    <dbReference type="NCBI Taxonomy" id="1162706"/>
    <lineage>
        <taxon>Bacteria</taxon>
        <taxon>Bacillati</taxon>
        <taxon>Actinomycetota</taxon>
        <taxon>Thermoleophilia</taxon>
        <taxon>Solirubrobacterales</taxon>
        <taxon>Solirubrobacteraceae</taxon>
        <taxon>environmental samples</taxon>
    </lineage>
</organism>
<name>A0A6J4SR98_9ACTN</name>
<accession>A0A6J4SR98</accession>
<feature type="non-terminal residue" evidence="2">
    <location>
        <position position="1"/>
    </location>
</feature>
<dbReference type="EMBL" id="CADCVP010000215">
    <property type="protein sequence ID" value="CAA9503122.1"/>
    <property type="molecule type" value="Genomic_DNA"/>
</dbReference>
<feature type="compositionally biased region" description="Low complexity" evidence="1">
    <location>
        <begin position="18"/>
        <end position="36"/>
    </location>
</feature>
<gene>
    <name evidence="2" type="ORF">AVDCRST_MAG69-2009</name>
</gene>
<sequence>ERFDGDPASSRRGGGGALAAVAQRGHPGPRSAAAGHRGAGGLPAGDDRPVRPADRARGLSHRVLPGLDRSPVVPAGRRIRRCRHRVEPRARHRAGLVRPAARLARPAPDAADGTGARRGHPVAGPHHGGPRRRAAARRRAHRRAARPARAVRGVDRLLRRGRAVGHLHGAHLPHPAGRAAHAAGRVPRRVPVDRLHARGPAARLAGRRGVLEPGHPRPRARAPGDGVGHPTRSRAHGAGPAGPRRAHRGAGSARAPRSAAHGPL</sequence>
<feature type="region of interest" description="Disordered" evidence="1">
    <location>
        <begin position="102"/>
        <end position="154"/>
    </location>
</feature>
<feature type="region of interest" description="Disordered" evidence="1">
    <location>
        <begin position="168"/>
        <end position="264"/>
    </location>
</feature>
<feature type="region of interest" description="Disordered" evidence="1">
    <location>
        <begin position="1"/>
        <end position="72"/>
    </location>
</feature>
<feature type="compositionally biased region" description="Basic and acidic residues" evidence="1">
    <location>
        <begin position="45"/>
        <end position="57"/>
    </location>
</feature>
<feature type="non-terminal residue" evidence="2">
    <location>
        <position position="264"/>
    </location>
</feature>
<feature type="compositionally biased region" description="Low complexity" evidence="1">
    <location>
        <begin position="102"/>
        <end position="113"/>
    </location>
</feature>
<proteinExistence type="predicted"/>
<evidence type="ECO:0000313" key="2">
    <source>
        <dbReference type="EMBL" id="CAA9503122.1"/>
    </source>
</evidence>
<feature type="compositionally biased region" description="Low complexity" evidence="1">
    <location>
        <begin position="198"/>
        <end position="208"/>
    </location>
</feature>
<feature type="compositionally biased region" description="Low complexity" evidence="1">
    <location>
        <begin position="172"/>
        <end position="185"/>
    </location>
</feature>
<protein>
    <submittedName>
        <fullName evidence="2">Uncharacterized protein</fullName>
    </submittedName>
</protein>
<evidence type="ECO:0000256" key="1">
    <source>
        <dbReference type="SAM" id="MobiDB-lite"/>
    </source>
</evidence>
<reference evidence="2" key="1">
    <citation type="submission" date="2020-02" db="EMBL/GenBank/DDBJ databases">
        <authorList>
            <person name="Meier V. D."/>
        </authorList>
    </citation>
    <scope>NUCLEOTIDE SEQUENCE</scope>
    <source>
        <strain evidence="2">AVDCRST_MAG69</strain>
    </source>
</reference>